<dbReference type="RefSeq" id="WP_005007191.1">
    <property type="nucleotide sequence ID" value="NZ_KB849725.1"/>
</dbReference>
<dbReference type="AlphaFoldDB" id="N9CEQ2"/>
<feature type="transmembrane region" description="Helical" evidence="1">
    <location>
        <begin position="109"/>
        <end position="126"/>
    </location>
</feature>
<feature type="transmembrane region" description="Helical" evidence="1">
    <location>
        <begin position="12"/>
        <end position="32"/>
    </location>
</feature>
<keyword evidence="1" id="KW-0472">Membrane</keyword>
<keyword evidence="1" id="KW-0812">Transmembrane</keyword>
<evidence type="ECO:0008006" key="4">
    <source>
        <dbReference type="Google" id="ProtNLM"/>
    </source>
</evidence>
<keyword evidence="3" id="KW-1185">Reference proteome</keyword>
<gene>
    <name evidence="2" type="ORF">F941_00380</name>
</gene>
<reference evidence="2 3" key="1">
    <citation type="submission" date="2013-02" db="EMBL/GenBank/DDBJ databases">
        <title>The Genome Sequence of Acinetobacter bouvetii CIP 107468.</title>
        <authorList>
            <consortium name="The Broad Institute Genome Sequencing Platform"/>
            <consortium name="The Broad Institute Genome Sequencing Center for Infectious Disease"/>
            <person name="Cerqueira G."/>
            <person name="Feldgarden M."/>
            <person name="Courvalin P."/>
            <person name="Perichon B."/>
            <person name="Grillot-Courvalin C."/>
            <person name="Clermont D."/>
            <person name="Rocha E."/>
            <person name="Yoon E.-J."/>
            <person name="Nemec A."/>
            <person name="Walker B."/>
            <person name="Young S.K."/>
            <person name="Zeng Q."/>
            <person name="Gargeya S."/>
            <person name="Fitzgerald M."/>
            <person name="Haas B."/>
            <person name="Abouelleil A."/>
            <person name="Alvarado L."/>
            <person name="Arachchi H.M."/>
            <person name="Berlin A.M."/>
            <person name="Chapman S.B."/>
            <person name="Dewar J."/>
            <person name="Goldberg J."/>
            <person name="Griggs A."/>
            <person name="Gujja S."/>
            <person name="Hansen M."/>
            <person name="Howarth C."/>
            <person name="Imamovic A."/>
            <person name="Larimer J."/>
            <person name="McCowan C."/>
            <person name="Murphy C."/>
            <person name="Neiman D."/>
            <person name="Pearson M."/>
            <person name="Priest M."/>
            <person name="Roberts A."/>
            <person name="Saif S."/>
            <person name="Shea T."/>
            <person name="Sisk P."/>
            <person name="Sykes S."/>
            <person name="Wortman J."/>
            <person name="Nusbaum C."/>
            <person name="Birren B."/>
        </authorList>
    </citation>
    <scope>NUCLEOTIDE SEQUENCE [LARGE SCALE GENOMIC DNA]</scope>
    <source>
        <strain evidence="2 3">CIP 107468</strain>
    </source>
</reference>
<feature type="transmembrane region" description="Helical" evidence="1">
    <location>
        <begin position="78"/>
        <end position="97"/>
    </location>
</feature>
<dbReference type="OrthoDB" id="6199084at2"/>
<name>N9CEQ2_9GAMM</name>
<proteinExistence type="predicted"/>
<sequence length="133" mass="14710">MPKSNTQHPALLSIHLALAVLWIYQGLVPKILFQAADELRIWQLQGLNEIQAVILMQISGCVEIAFGLLFLVLKKHQLLHLLNIISMLGLSALILAVDPRYFQQAFNPFVMNTAMATLSIAAIALIKEPQPSA</sequence>
<evidence type="ECO:0000256" key="1">
    <source>
        <dbReference type="SAM" id="Phobius"/>
    </source>
</evidence>
<keyword evidence="1" id="KW-1133">Transmembrane helix</keyword>
<dbReference type="eggNOG" id="ENOG5032PJR">
    <property type="taxonomic scope" value="Bacteria"/>
</dbReference>
<evidence type="ECO:0000313" key="2">
    <source>
        <dbReference type="EMBL" id="ENV83971.1"/>
    </source>
</evidence>
<dbReference type="EMBL" id="APQD01000003">
    <property type="protein sequence ID" value="ENV83971.1"/>
    <property type="molecule type" value="Genomic_DNA"/>
</dbReference>
<feature type="transmembrane region" description="Helical" evidence="1">
    <location>
        <begin position="52"/>
        <end position="71"/>
    </location>
</feature>
<accession>N9CEQ2</accession>
<dbReference type="PATRIC" id="fig|1120925.3.peg.414"/>
<organism evidence="2 3">
    <name type="scientific">Acinetobacter bouvetii DSM 14964 = CIP 107468</name>
    <dbReference type="NCBI Taxonomy" id="1120925"/>
    <lineage>
        <taxon>Bacteria</taxon>
        <taxon>Pseudomonadati</taxon>
        <taxon>Pseudomonadota</taxon>
        <taxon>Gammaproteobacteria</taxon>
        <taxon>Moraxellales</taxon>
        <taxon>Moraxellaceae</taxon>
        <taxon>Acinetobacter</taxon>
    </lineage>
</organism>
<evidence type="ECO:0000313" key="3">
    <source>
        <dbReference type="Proteomes" id="UP000018460"/>
    </source>
</evidence>
<dbReference type="Pfam" id="PF13781">
    <property type="entry name" value="DoxX_3"/>
    <property type="match status" value="1"/>
</dbReference>
<dbReference type="InterPro" id="IPR025695">
    <property type="entry name" value="DoxX-like"/>
</dbReference>
<comment type="caution">
    <text evidence="2">The sequence shown here is derived from an EMBL/GenBank/DDBJ whole genome shotgun (WGS) entry which is preliminary data.</text>
</comment>
<dbReference type="Proteomes" id="UP000018460">
    <property type="component" value="Unassembled WGS sequence"/>
</dbReference>
<protein>
    <recommendedName>
        <fullName evidence="4">DoxX family protein</fullName>
    </recommendedName>
</protein>